<dbReference type="InterPro" id="IPR045032">
    <property type="entry name" value="PEL"/>
</dbReference>
<dbReference type="GO" id="GO:0030570">
    <property type="term" value="F:pectate lyase activity"/>
    <property type="evidence" value="ECO:0007669"/>
    <property type="project" value="InterPro"/>
</dbReference>
<name>A0A8S0PYZ4_OLEEU</name>
<dbReference type="EMBL" id="CACTIH010000357">
    <property type="protein sequence ID" value="CAA2959945.1"/>
    <property type="molecule type" value="Genomic_DNA"/>
</dbReference>
<feature type="chain" id="PRO_5035924186" evidence="2">
    <location>
        <begin position="24"/>
        <end position="90"/>
    </location>
</feature>
<dbReference type="Proteomes" id="UP000594638">
    <property type="component" value="Unassembled WGS sequence"/>
</dbReference>
<dbReference type="InterPro" id="IPR018082">
    <property type="entry name" value="AmbAllergen"/>
</dbReference>
<evidence type="ECO:0000313" key="4">
    <source>
        <dbReference type="Proteomes" id="UP000594638"/>
    </source>
</evidence>
<keyword evidence="1 2" id="KW-0732">Signal</keyword>
<dbReference type="InterPro" id="IPR011050">
    <property type="entry name" value="Pectin_lyase_fold/virulence"/>
</dbReference>
<dbReference type="PRINTS" id="PR00807">
    <property type="entry name" value="AMBALLERGEN"/>
</dbReference>
<dbReference type="PANTHER" id="PTHR31683:SF80">
    <property type="entry name" value="PECTATE LYASE 16-RELATED"/>
    <property type="match status" value="1"/>
</dbReference>
<proteinExistence type="predicted"/>
<dbReference type="AlphaFoldDB" id="A0A8S0PYZ4"/>
<feature type="signal peptide" evidence="2">
    <location>
        <begin position="1"/>
        <end position="23"/>
    </location>
</feature>
<protein>
    <submittedName>
        <fullName evidence="3">Uncharacterized protein</fullName>
    </submittedName>
</protein>
<accession>A0A8S0PYZ4</accession>
<evidence type="ECO:0000256" key="2">
    <source>
        <dbReference type="SAM" id="SignalP"/>
    </source>
</evidence>
<reference evidence="3 4" key="1">
    <citation type="submission" date="2019-12" db="EMBL/GenBank/DDBJ databases">
        <authorList>
            <person name="Alioto T."/>
            <person name="Alioto T."/>
            <person name="Gomez Garrido J."/>
        </authorList>
    </citation>
    <scope>NUCLEOTIDE SEQUENCE [LARGE SCALE GENOMIC DNA]</scope>
</reference>
<sequence>MASTVTLSLILSLLVSSISPLLADYYSNKKVMNVIDSCWRGKAYWSANNRALADCAVGLGKNAIGGKKGATYVVTNPSDDPANPKLGTLR</sequence>
<evidence type="ECO:0000256" key="1">
    <source>
        <dbReference type="ARBA" id="ARBA00022729"/>
    </source>
</evidence>
<dbReference type="InterPro" id="IPR012334">
    <property type="entry name" value="Pectin_lyas_fold"/>
</dbReference>
<feature type="non-terminal residue" evidence="3">
    <location>
        <position position="90"/>
    </location>
</feature>
<comment type="caution">
    <text evidence="3">The sequence shown here is derived from an EMBL/GenBank/DDBJ whole genome shotgun (WGS) entry which is preliminary data.</text>
</comment>
<dbReference type="PANTHER" id="PTHR31683">
    <property type="entry name" value="PECTATE LYASE 18-RELATED"/>
    <property type="match status" value="1"/>
</dbReference>
<dbReference type="Gene3D" id="2.160.20.10">
    <property type="entry name" value="Single-stranded right-handed beta-helix, Pectin lyase-like"/>
    <property type="match status" value="1"/>
</dbReference>
<keyword evidence="4" id="KW-1185">Reference proteome</keyword>
<dbReference type="SUPFAM" id="SSF51126">
    <property type="entry name" value="Pectin lyase-like"/>
    <property type="match status" value="1"/>
</dbReference>
<organism evidence="3 4">
    <name type="scientific">Olea europaea subsp. europaea</name>
    <dbReference type="NCBI Taxonomy" id="158383"/>
    <lineage>
        <taxon>Eukaryota</taxon>
        <taxon>Viridiplantae</taxon>
        <taxon>Streptophyta</taxon>
        <taxon>Embryophyta</taxon>
        <taxon>Tracheophyta</taxon>
        <taxon>Spermatophyta</taxon>
        <taxon>Magnoliopsida</taxon>
        <taxon>eudicotyledons</taxon>
        <taxon>Gunneridae</taxon>
        <taxon>Pentapetalae</taxon>
        <taxon>asterids</taxon>
        <taxon>lamiids</taxon>
        <taxon>Lamiales</taxon>
        <taxon>Oleaceae</taxon>
        <taxon>Oleeae</taxon>
        <taxon>Olea</taxon>
    </lineage>
</organism>
<evidence type="ECO:0000313" key="3">
    <source>
        <dbReference type="EMBL" id="CAA2959945.1"/>
    </source>
</evidence>
<dbReference type="OrthoDB" id="1637350at2759"/>
<gene>
    <name evidence="3" type="ORF">OLEA9_A016428</name>
</gene>